<comment type="caution">
    <text evidence="4">The sequence shown here is derived from an EMBL/GenBank/DDBJ whole genome shotgun (WGS) entry which is preliminary data.</text>
</comment>
<name>A0A2T5PF00_9PSED</name>
<feature type="domain" description="PEGA" evidence="3">
    <location>
        <begin position="334"/>
        <end position="392"/>
    </location>
</feature>
<evidence type="ECO:0000256" key="1">
    <source>
        <dbReference type="SAM" id="Coils"/>
    </source>
</evidence>
<keyword evidence="5" id="KW-1185">Reference proteome</keyword>
<feature type="coiled-coil region" evidence="1">
    <location>
        <begin position="185"/>
        <end position="212"/>
    </location>
</feature>
<dbReference type="OrthoDB" id="9768004at2"/>
<feature type="compositionally biased region" description="Low complexity" evidence="2">
    <location>
        <begin position="41"/>
        <end position="80"/>
    </location>
</feature>
<evidence type="ECO:0000313" key="4">
    <source>
        <dbReference type="EMBL" id="PTU76303.1"/>
    </source>
</evidence>
<dbReference type="AlphaFoldDB" id="A0A2T5PF00"/>
<dbReference type="Pfam" id="PF08308">
    <property type="entry name" value="PEGA"/>
    <property type="match status" value="1"/>
</dbReference>
<accession>A0A2T5PF00</accession>
<protein>
    <recommendedName>
        <fullName evidence="3">PEGA domain-containing protein</fullName>
    </recommendedName>
</protein>
<dbReference type="EMBL" id="QASN01000002">
    <property type="protein sequence ID" value="PTU76303.1"/>
    <property type="molecule type" value="Genomic_DNA"/>
</dbReference>
<evidence type="ECO:0000313" key="5">
    <source>
        <dbReference type="Proteomes" id="UP000244064"/>
    </source>
</evidence>
<evidence type="ECO:0000256" key="2">
    <source>
        <dbReference type="SAM" id="MobiDB-lite"/>
    </source>
</evidence>
<evidence type="ECO:0000259" key="3">
    <source>
        <dbReference type="Pfam" id="PF08308"/>
    </source>
</evidence>
<feature type="region of interest" description="Disordered" evidence="2">
    <location>
        <begin position="36"/>
        <end position="88"/>
    </location>
</feature>
<dbReference type="Proteomes" id="UP000244064">
    <property type="component" value="Unassembled WGS sequence"/>
</dbReference>
<dbReference type="InterPro" id="IPR013229">
    <property type="entry name" value="PEGA"/>
</dbReference>
<reference evidence="4 5" key="1">
    <citation type="submission" date="2018-04" db="EMBL/GenBank/DDBJ databases">
        <title>Pseudomonas sp. nov., isolated from mangrove soil.</title>
        <authorList>
            <person name="Chen C."/>
        </authorList>
    </citation>
    <scope>NUCLEOTIDE SEQUENCE [LARGE SCALE GENOMIC DNA]</scope>
    <source>
        <strain evidence="4 5">TC-11</strain>
    </source>
</reference>
<gene>
    <name evidence="4" type="ORF">DBO85_01270</name>
</gene>
<sequence length="394" mass="43005">MEADVSICSKPGRIRVLSLIAVGGLAWALLLGSAPSQADGAPQAPQSSQTTTSAKSSPAPSSSSSKQTATSGTPASSAAAVQPGSPREEQLAAKIAELDGILLERQKLEDTLRVEKSAQTAAKMQLADAKKLIRLEVEDFFRESSNSERLDGLLGEYKRESDNHAAALARVESIEKDLAGQHLKFSQAERDVERLRAQLAAEVRERNSKKIQAIARKLDKTLQFEESVSFRCSPNKSLAACLAEQRDDGRMSQWVLDNYQRVLAADISDQVDSLTLSPNWYRYRTKVDFSQASMNLDGTVNAQLNVKATVIAKKMMACAILEVPYDLCDSKTHSLIVRSNKYDDQVLINDQDHGSTPVSVVLDSGVYHVQVISGGITQKRTLSLQGDQVVHFKF</sequence>
<dbReference type="RefSeq" id="WP_108104499.1">
    <property type="nucleotide sequence ID" value="NZ_QASN01000002.1"/>
</dbReference>
<proteinExistence type="predicted"/>
<organism evidence="4 5">
    <name type="scientific">Pseudomonas mangrovi</name>
    <dbReference type="NCBI Taxonomy" id="2161748"/>
    <lineage>
        <taxon>Bacteria</taxon>
        <taxon>Pseudomonadati</taxon>
        <taxon>Pseudomonadota</taxon>
        <taxon>Gammaproteobacteria</taxon>
        <taxon>Pseudomonadales</taxon>
        <taxon>Pseudomonadaceae</taxon>
        <taxon>Pseudomonas</taxon>
    </lineage>
</organism>
<keyword evidence="1" id="KW-0175">Coiled coil</keyword>